<accession>A0ABD3Y2Y1</accession>
<dbReference type="EMBL" id="JBJQND010000001">
    <property type="protein sequence ID" value="KAL3892252.1"/>
    <property type="molecule type" value="Genomic_DNA"/>
</dbReference>
<evidence type="ECO:0000313" key="2">
    <source>
        <dbReference type="EMBL" id="KAL3892248.1"/>
    </source>
</evidence>
<feature type="chain" id="PRO_5044725302" evidence="1">
    <location>
        <begin position="21"/>
        <end position="72"/>
    </location>
</feature>
<evidence type="ECO:0000313" key="3">
    <source>
        <dbReference type="Proteomes" id="UP001634394"/>
    </source>
</evidence>
<keyword evidence="3" id="KW-1185">Reference proteome</keyword>
<comment type="caution">
    <text evidence="2">The sequence shown here is derived from an EMBL/GenBank/DDBJ whole genome shotgun (WGS) entry which is preliminary data.</text>
</comment>
<dbReference type="Proteomes" id="UP001634394">
    <property type="component" value="Unassembled WGS sequence"/>
</dbReference>
<organism evidence="2 3">
    <name type="scientific">Sinanodonta woodiana</name>
    <name type="common">Chinese pond mussel</name>
    <name type="synonym">Anodonta woodiana</name>
    <dbReference type="NCBI Taxonomy" id="1069815"/>
    <lineage>
        <taxon>Eukaryota</taxon>
        <taxon>Metazoa</taxon>
        <taxon>Spiralia</taxon>
        <taxon>Lophotrochozoa</taxon>
        <taxon>Mollusca</taxon>
        <taxon>Bivalvia</taxon>
        <taxon>Autobranchia</taxon>
        <taxon>Heteroconchia</taxon>
        <taxon>Palaeoheterodonta</taxon>
        <taxon>Unionida</taxon>
        <taxon>Unionoidea</taxon>
        <taxon>Unionidae</taxon>
        <taxon>Unioninae</taxon>
        <taxon>Sinanodonta</taxon>
    </lineage>
</organism>
<keyword evidence="1" id="KW-0732">Signal</keyword>
<protein>
    <submittedName>
        <fullName evidence="2">Uncharacterized protein</fullName>
    </submittedName>
</protein>
<gene>
    <name evidence="2" type="ORF">ACJMK2_004476</name>
</gene>
<dbReference type="EMBL" id="JBJQND010000001">
    <property type="protein sequence ID" value="KAL3892248.1"/>
    <property type="molecule type" value="Genomic_DNA"/>
</dbReference>
<dbReference type="AlphaFoldDB" id="A0ABD3Y2Y1"/>
<evidence type="ECO:0000256" key="1">
    <source>
        <dbReference type="SAM" id="SignalP"/>
    </source>
</evidence>
<proteinExistence type="predicted"/>
<name>A0ABD3Y2Y1_SINWO</name>
<reference evidence="2 3" key="1">
    <citation type="submission" date="2024-11" db="EMBL/GenBank/DDBJ databases">
        <title>Chromosome-level genome assembly of the freshwater bivalve Anodonta woodiana.</title>
        <authorList>
            <person name="Chen X."/>
        </authorList>
    </citation>
    <scope>NUCLEOTIDE SEQUENCE [LARGE SCALE GENOMIC DNA]</scope>
    <source>
        <strain evidence="2">MN2024</strain>
        <tissue evidence="2">Gills</tissue>
    </source>
</reference>
<feature type="signal peptide" evidence="1">
    <location>
        <begin position="1"/>
        <end position="20"/>
    </location>
</feature>
<dbReference type="EMBL" id="JBJQND010000001">
    <property type="protein sequence ID" value="KAL3892250.1"/>
    <property type="molecule type" value="Genomic_DNA"/>
</dbReference>
<sequence>MRPFILIFILLLILVAETEGQMCRLRSGHCHDVGDIRGKCSASGGICVRLPGRKACRCLDGDDDQIGPAEIP</sequence>